<comment type="similarity">
    <text evidence="2">Belongs to the DEAD box helicase family. DDX5/DBP2 subfamily.</text>
</comment>
<feature type="compositionally biased region" description="Basic and acidic residues" evidence="13">
    <location>
        <begin position="195"/>
        <end position="211"/>
    </location>
</feature>
<comment type="function">
    <text evidence="11">ATP-dependent RNA helicase required for 60S ribosomal subunit synthesis. Involved in efficient pre-rRNA processing, predominantly at site A3, which is necessary for the normal formation of 25S and 5.8S rRNAs.</text>
</comment>
<evidence type="ECO:0000256" key="9">
    <source>
        <dbReference type="ARBA" id="ARBA00022840"/>
    </source>
</evidence>
<feature type="compositionally biased region" description="Low complexity" evidence="13">
    <location>
        <begin position="96"/>
        <end position="106"/>
    </location>
</feature>
<dbReference type="SMART" id="SM00487">
    <property type="entry name" value="DEXDc"/>
    <property type="match status" value="1"/>
</dbReference>
<dbReference type="PROSITE" id="PS00039">
    <property type="entry name" value="DEAD_ATP_HELICASE"/>
    <property type="match status" value="1"/>
</dbReference>
<feature type="compositionally biased region" description="Basic residues" evidence="13">
    <location>
        <begin position="704"/>
        <end position="719"/>
    </location>
</feature>
<feature type="domain" description="Helicase ATP-binding" evidence="14">
    <location>
        <begin position="245"/>
        <end position="491"/>
    </location>
</feature>
<evidence type="ECO:0000256" key="1">
    <source>
        <dbReference type="ARBA" id="ARBA00004604"/>
    </source>
</evidence>
<evidence type="ECO:0000256" key="11">
    <source>
        <dbReference type="ARBA" id="ARBA00037449"/>
    </source>
</evidence>
<dbReference type="InterPro" id="IPR027417">
    <property type="entry name" value="P-loop_NTPase"/>
</dbReference>
<dbReference type="GO" id="GO:0016787">
    <property type="term" value="F:hydrolase activity"/>
    <property type="evidence" value="ECO:0007669"/>
    <property type="project" value="UniProtKB-KW"/>
</dbReference>
<feature type="region of interest" description="Disordered" evidence="13">
    <location>
        <begin position="685"/>
        <end position="729"/>
    </location>
</feature>
<dbReference type="PANTHER" id="PTHR47958">
    <property type="entry name" value="ATP-DEPENDENT RNA HELICASE DBP3"/>
    <property type="match status" value="1"/>
</dbReference>
<feature type="region of interest" description="Disordered" evidence="13">
    <location>
        <begin position="1"/>
        <end position="40"/>
    </location>
</feature>
<dbReference type="EMBL" id="JALJOR010000002">
    <property type="protein sequence ID" value="KAK9823895.1"/>
    <property type="molecule type" value="Genomic_DNA"/>
</dbReference>
<keyword evidence="9 12" id="KW-0067">ATP-binding</keyword>
<sequence length="729" mass="79355">MGNDYTARKLSKKKRKREGVEAGPNAAEGGSKKRRSKTRRLCRGVCYQEPLLTAEDRIWEAGSDGEDGNFDPQQGWAPDTPPRTPLPGPPGGIFGALGRLGLLQAGPERQGATAGSKVRPRDGSEGRVPEAEDGAAEQSTKHKKNRKKRAGKDKQQQQQQQQTEADAGGSETAGAAHKPQRKQRLSTAVDLIMPEDDKAPASKPSRAERETAVAGPALARFPEPIQRFMLSEGFTEPTDIQERCWPACMAGRDVQAVAEPGSGKTLGYLLPVLPRLLAEGQGVASRPDGPLVLIMAPTRELAQQIATTARLLRKLFGLRTACIFGGADRAVQIEALGKQPHLVVATPGRLLDFVDENILHLGNVEVVVLDEADKMLSLGLQPQLADYVKITTCLVCAGNVEVVVLDEADKMLSLGLQPQLDRLHDALLPSKKAKAVAAATAAATAATITSEDGPARLQHPAKRPQVLLFTATMPESLDEVSARWLRKPEAIRVTSSSASISSTVVQVVHVCAEHKKPAKLQKHLQQIREKGKQLRNPPRVLIFANRVKTVRFLHKLLADDGCRVVMLHGERSQHEREEAMRDFRSGKAQILVATDVAARGLHIRNLPYVVNYDFPSQLDSYIHRVGRTGRVAMNGHAFSFLTRQMAPIARALLNLLQDHNQSIDPNLIKLAEAYELAAQKLGTTAAAAPAQSGSDADEEEEHAVKKRHAVPGRLRKKLAKERQQQRSTA</sequence>
<evidence type="ECO:0000259" key="15">
    <source>
        <dbReference type="PROSITE" id="PS51194"/>
    </source>
</evidence>
<accession>A0AAW1QRM8</accession>
<evidence type="ECO:0000256" key="8">
    <source>
        <dbReference type="ARBA" id="ARBA00022806"/>
    </source>
</evidence>
<evidence type="ECO:0000259" key="14">
    <source>
        <dbReference type="PROSITE" id="PS51192"/>
    </source>
</evidence>
<dbReference type="AlphaFoldDB" id="A0AAW1QRM8"/>
<organism evidence="16 17">
    <name type="scientific">[Myrmecia] bisecta</name>
    <dbReference type="NCBI Taxonomy" id="41462"/>
    <lineage>
        <taxon>Eukaryota</taxon>
        <taxon>Viridiplantae</taxon>
        <taxon>Chlorophyta</taxon>
        <taxon>core chlorophytes</taxon>
        <taxon>Trebouxiophyceae</taxon>
        <taxon>Trebouxiales</taxon>
        <taxon>Trebouxiaceae</taxon>
        <taxon>Myrmecia</taxon>
    </lineage>
</organism>
<evidence type="ECO:0000256" key="12">
    <source>
        <dbReference type="RuleBase" id="RU000492"/>
    </source>
</evidence>
<evidence type="ECO:0000256" key="13">
    <source>
        <dbReference type="SAM" id="MobiDB-lite"/>
    </source>
</evidence>
<keyword evidence="10" id="KW-0539">Nucleus</keyword>
<dbReference type="GO" id="GO:0003724">
    <property type="term" value="F:RNA helicase activity"/>
    <property type="evidence" value="ECO:0007669"/>
    <property type="project" value="UniProtKB-EC"/>
</dbReference>
<feature type="compositionally biased region" description="Basic and acidic residues" evidence="13">
    <location>
        <begin position="119"/>
        <end position="130"/>
    </location>
</feature>
<keyword evidence="6 12" id="KW-0547">Nucleotide-binding</keyword>
<dbReference type="InterPro" id="IPR011545">
    <property type="entry name" value="DEAD/DEAH_box_helicase_dom"/>
</dbReference>
<reference evidence="16 17" key="1">
    <citation type="journal article" date="2024" name="Nat. Commun.">
        <title>Phylogenomics reveals the evolutionary origins of lichenization in chlorophyte algae.</title>
        <authorList>
            <person name="Puginier C."/>
            <person name="Libourel C."/>
            <person name="Otte J."/>
            <person name="Skaloud P."/>
            <person name="Haon M."/>
            <person name="Grisel S."/>
            <person name="Petersen M."/>
            <person name="Berrin J.G."/>
            <person name="Delaux P.M."/>
            <person name="Dal Grande F."/>
            <person name="Keller J."/>
        </authorList>
    </citation>
    <scope>NUCLEOTIDE SEQUENCE [LARGE SCALE GENOMIC DNA]</scope>
    <source>
        <strain evidence="16 17">SAG 2043</strain>
    </source>
</reference>
<keyword evidence="7 12" id="KW-0378">Hydrolase</keyword>
<evidence type="ECO:0000313" key="16">
    <source>
        <dbReference type="EMBL" id="KAK9823895.1"/>
    </source>
</evidence>
<proteinExistence type="inferred from homology"/>
<dbReference type="InterPro" id="IPR000629">
    <property type="entry name" value="RNA-helicase_DEAD-box_CS"/>
</dbReference>
<feature type="compositionally biased region" description="Low complexity" evidence="13">
    <location>
        <begin position="685"/>
        <end position="694"/>
    </location>
</feature>
<feature type="region of interest" description="Disordered" evidence="13">
    <location>
        <begin position="53"/>
        <end position="218"/>
    </location>
</feature>
<gene>
    <name evidence="16" type="ORF">WJX72_006234</name>
</gene>
<comment type="caution">
    <text evidence="16">The sequence shown here is derived from an EMBL/GenBank/DDBJ whole genome shotgun (WGS) entry which is preliminary data.</text>
</comment>
<evidence type="ECO:0000256" key="7">
    <source>
        <dbReference type="ARBA" id="ARBA00022801"/>
    </source>
</evidence>
<dbReference type="InterPro" id="IPR014001">
    <property type="entry name" value="Helicase_ATP-bd"/>
</dbReference>
<dbReference type="GO" id="GO:0005524">
    <property type="term" value="F:ATP binding"/>
    <property type="evidence" value="ECO:0007669"/>
    <property type="project" value="UniProtKB-KW"/>
</dbReference>
<evidence type="ECO:0000313" key="17">
    <source>
        <dbReference type="Proteomes" id="UP001489004"/>
    </source>
</evidence>
<evidence type="ECO:0000256" key="3">
    <source>
        <dbReference type="ARBA" id="ARBA00012552"/>
    </source>
</evidence>
<feature type="compositionally biased region" description="Basic residues" evidence="13">
    <location>
        <begin position="141"/>
        <end position="151"/>
    </location>
</feature>
<keyword evidence="17" id="KW-1185">Reference proteome</keyword>
<comment type="subcellular location">
    <subcellularLocation>
        <location evidence="1">Nucleus</location>
        <location evidence="1">Nucleolus</location>
    </subcellularLocation>
</comment>
<dbReference type="SMART" id="SM00490">
    <property type="entry name" value="HELICc"/>
    <property type="match status" value="1"/>
</dbReference>
<dbReference type="EC" id="3.6.4.13" evidence="3"/>
<evidence type="ECO:0000256" key="4">
    <source>
        <dbReference type="ARBA" id="ARBA00022517"/>
    </source>
</evidence>
<evidence type="ECO:0000256" key="2">
    <source>
        <dbReference type="ARBA" id="ARBA00009334"/>
    </source>
</evidence>
<name>A0AAW1QRM8_9CHLO</name>
<dbReference type="CDD" id="cd18787">
    <property type="entry name" value="SF2_C_DEAD"/>
    <property type="match status" value="1"/>
</dbReference>
<keyword evidence="4" id="KW-0690">Ribosome biogenesis</keyword>
<dbReference type="SUPFAM" id="SSF52540">
    <property type="entry name" value="P-loop containing nucleoside triphosphate hydrolases"/>
    <property type="match status" value="2"/>
</dbReference>
<evidence type="ECO:0000256" key="5">
    <source>
        <dbReference type="ARBA" id="ARBA00022552"/>
    </source>
</evidence>
<dbReference type="CDD" id="cd00268">
    <property type="entry name" value="DEADc"/>
    <property type="match status" value="1"/>
</dbReference>
<evidence type="ECO:0000256" key="10">
    <source>
        <dbReference type="ARBA" id="ARBA00023242"/>
    </source>
</evidence>
<dbReference type="Pfam" id="PF00271">
    <property type="entry name" value="Helicase_C"/>
    <property type="match status" value="1"/>
</dbReference>
<protein>
    <recommendedName>
        <fullName evidence="3">RNA helicase</fullName>
        <ecNumber evidence="3">3.6.4.13</ecNumber>
    </recommendedName>
</protein>
<dbReference type="PROSITE" id="PS51192">
    <property type="entry name" value="HELICASE_ATP_BIND_1"/>
    <property type="match status" value="1"/>
</dbReference>
<dbReference type="Pfam" id="PF00270">
    <property type="entry name" value="DEAD"/>
    <property type="match status" value="2"/>
</dbReference>
<dbReference type="GO" id="GO:0003676">
    <property type="term" value="F:nucleic acid binding"/>
    <property type="evidence" value="ECO:0007669"/>
    <property type="project" value="InterPro"/>
</dbReference>
<dbReference type="InterPro" id="IPR001650">
    <property type="entry name" value="Helicase_C-like"/>
</dbReference>
<dbReference type="InterPro" id="IPR044742">
    <property type="entry name" value="DEAD/DEAH_RhlB"/>
</dbReference>
<dbReference type="Proteomes" id="UP001489004">
    <property type="component" value="Unassembled WGS sequence"/>
</dbReference>
<feature type="compositionally biased region" description="Pro residues" evidence="13">
    <location>
        <begin position="79"/>
        <end position="90"/>
    </location>
</feature>
<keyword evidence="5" id="KW-0698">rRNA processing</keyword>
<evidence type="ECO:0000256" key="6">
    <source>
        <dbReference type="ARBA" id="ARBA00022741"/>
    </source>
</evidence>
<feature type="domain" description="Helicase C-terminal" evidence="15">
    <location>
        <begin position="519"/>
        <end position="671"/>
    </location>
</feature>
<feature type="compositionally biased region" description="Basic and acidic residues" evidence="13">
    <location>
        <begin position="720"/>
        <end position="729"/>
    </location>
</feature>
<dbReference type="PROSITE" id="PS51194">
    <property type="entry name" value="HELICASE_CTER"/>
    <property type="match status" value="1"/>
</dbReference>
<keyword evidence="8 12" id="KW-0347">Helicase</keyword>
<dbReference type="Gene3D" id="3.40.50.300">
    <property type="entry name" value="P-loop containing nucleotide triphosphate hydrolases"/>
    <property type="match status" value="3"/>
</dbReference>